<evidence type="ECO:0000313" key="2">
    <source>
        <dbReference type="Proteomes" id="UP000018951"/>
    </source>
</evidence>
<dbReference type="Proteomes" id="UP000018951">
    <property type="component" value="Unassembled WGS sequence"/>
</dbReference>
<protein>
    <submittedName>
        <fullName evidence="1">Uncharacterized protein</fullName>
    </submittedName>
</protein>
<reference evidence="1 2" key="1">
    <citation type="journal article" date="2013" name="PLoS ONE">
        <title>Bacterial endosymbiosis in a chordate host: long-term co-evolution and conservation of secondary metabolism.</title>
        <authorList>
            <person name="Kwan J.C."/>
            <person name="Schmidt E.W."/>
        </authorList>
    </citation>
    <scope>NUCLEOTIDE SEQUENCE [LARGE SCALE GENOMIC DNA]</scope>
    <source>
        <strain evidence="2">L6</strain>
    </source>
</reference>
<accession>W2V156</accession>
<name>W2V156_9RICK</name>
<gene>
    <name evidence="1" type="ORF">P857_1008</name>
</gene>
<comment type="caution">
    <text evidence="1">The sequence shown here is derived from an EMBL/GenBank/DDBJ whole genome shotgun (WGS) entry which is preliminary data.</text>
</comment>
<keyword evidence="2" id="KW-1185">Reference proteome</keyword>
<dbReference type="EMBL" id="AXCJ01000001">
    <property type="protein sequence ID" value="ETO91830.1"/>
    <property type="molecule type" value="Genomic_DNA"/>
</dbReference>
<dbReference type="STRING" id="1401685.P857_1008"/>
<proteinExistence type="predicted"/>
<dbReference type="AlphaFoldDB" id="W2V156"/>
<evidence type="ECO:0000313" key="1">
    <source>
        <dbReference type="EMBL" id="ETO91830.1"/>
    </source>
</evidence>
<organism evidence="1 2">
    <name type="scientific">Candidatus Xenolissoclinum pacificiensis L6</name>
    <dbReference type="NCBI Taxonomy" id="1401685"/>
    <lineage>
        <taxon>Bacteria</taxon>
        <taxon>Pseudomonadati</taxon>
        <taxon>Pseudomonadota</taxon>
        <taxon>Alphaproteobacteria</taxon>
        <taxon>Rickettsiales</taxon>
        <taxon>Anaplasmataceae</taxon>
        <taxon>Candidatus Xenolissoclinum</taxon>
    </lineage>
</organism>
<sequence>MPLQLIQEADNFLRHSSIEQYSYLRALWRAVILQAFVDCTSEAKRTENQVEKQRAIHWLTEMNRDFILVCRLADYNPCFIRNKALQILNNTVTHKKTRQMFLSVSRNK</sequence>